<keyword evidence="5" id="KW-0489">Methyltransferase</keyword>
<dbReference type="RefSeq" id="WP_124195673.1">
    <property type="nucleotide sequence ID" value="NZ_REGA01000008.1"/>
</dbReference>
<evidence type="ECO:0000313" key="5">
    <source>
        <dbReference type="EMBL" id="RQG94605.1"/>
    </source>
</evidence>
<dbReference type="Proteomes" id="UP000282323">
    <property type="component" value="Unassembled WGS sequence"/>
</dbReference>
<evidence type="ECO:0000313" key="6">
    <source>
        <dbReference type="Proteomes" id="UP000282323"/>
    </source>
</evidence>
<name>A0A3N6PCP2_NATCH</name>
<comment type="caution">
    <text evidence="5">The sequence shown here is derived from an EMBL/GenBank/DDBJ whole genome shotgun (WGS) entry which is preliminary data.</text>
</comment>
<dbReference type="AlphaFoldDB" id="A0A3N6PCP2"/>
<dbReference type="PANTHER" id="PTHR12714:SF9">
    <property type="entry name" value="PROTEIN-S-ISOPRENYLCYSTEINE O-METHYLTRANSFERASE"/>
    <property type="match status" value="1"/>
</dbReference>
<protein>
    <submittedName>
        <fullName evidence="5">Isoprenylcysteine carboxylmethyltransferase family protein</fullName>
    </submittedName>
</protein>
<reference evidence="5 6" key="1">
    <citation type="submission" date="2018-10" db="EMBL/GenBank/DDBJ databases">
        <title>Natrarchaeobius chitinivorans gen. nov., sp. nov., and Natrarchaeobius haloalkaliphilus sp. nov., alkaliphilic, chitin-utilizing haloarchaea from hypersaline alkaline lakes.</title>
        <authorList>
            <person name="Sorokin D.Y."/>
            <person name="Elcheninov A.G."/>
            <person name="Kostrikina N.A."/>
            <person name="Bale N.J."/>
            <person name="Sinninghe Damste J.S."/>
            <person name="Khijniak T.V."/>
            <person name="Kublanov I.V."/>
            <person name="Toshchakov S.V."/>
        </authorList>
    </citation>
    <scope>NUCLEOTIDE SEQUENCE [LARGE SCALE GENOMIC DNA]</scope>
    <source>
        <strain evidence="5 6">AArcht4T</strain>
    </source>
</reference>
<sequence>MVSPRVLLKTVLFTVLVPVTVAGVIPRVLARWREHPRLPIGTSTGRVLGTASILVGTVVYLHTAWRFAAEGSGTPSPSDEPDDLVTGGLYDHVRNPMYVGVLLVVVGQALRYRSVSVLWWAAGCWLGFHNRVLEYEEPHLAEKHGERYDQYREAVPRWLPRIGRSR</sequence>
<dbReference type="GO" id="GO:0012505">
    <property type="term" value="C:endomembrane system"/>
    <property type="evidence" value="ECO:0007669"/>
    <property type="project" value="UniProtKB-SubCell"/>
</dbReference>
<comment type="subcellular location">
    <subcellularLocation>
        <location evidence="1">Endomembrane system</location>
        <topology evidence="1">Multi-pass membrane protein</topology>
    </subcellularLocation>
</comment>
<dbReference type="Pfam" id="PF04191">
    <property type="entry name" value="PEMT"/>
    <property type="match status" value="1"/>
</dbReference>
<dbReference type="GO" id="GO:0008168">
    <property type="term" value="F:methyltransferase activity"/>
    <property type="evidence" value="ECO:0007669"/>
    <property type="project" value="UniProtKB-KW"/>
</dbReference>
<dbReference type="PANTHER" id="PTHR12714">
    <property type="entry name" value="PROTEIN-S ISOPRENYLCYSTEINE O-METHYLTRANSFERASE"/>
    <property type="match status" value="1"/>
</dbReference>
<keyword evidence="5" id="KW-0808">Transferase</keyword>
<keyword evidence="4" id="KW-0472">Membrane</keyword>
<dbReference type="EMBL" id="REGA01000008">
    <property type="protein sequence ID" value="RQG94605.1"/>
    <property type="molecule type" value="Genomic_DNA"/>
</dbReference>
<dbReference type="OrthoDB" id="148346at2157"/>
<evidence type="ECO:0000256" key="4">
    <source>
        <dbReference type="ARBA" id="ARBA00023136"/>
    </source>
</evidence>
<evidence type="ECO:0000256" key="1">
    <source>
        <dbReference type="ARBA" id="ARBA00004127"/>
    </source>
</evidence>
<gene>
    <name evidence="5" type="ORF">EA473_10990</name>
</gene>
<evidence type="ECO:0000256" key="3">
    <source>
        <dbReference type="ARBA" id="ARBA00022989"/>
    </source>
</evidence>
<accession>A0A3N6PCP2</accession>
<dbReference type="InterPro" id="IPR007318">
    <property type="entry name" value="Phopholipid_MeTrfase"/>
</dbReference>
<dbReference type="Gene3D" id="1.20.120.1630">
    <property type="match status" value="1"/>
</dbReference>
<keyword evidence="2" id="KW-0812">Transmembrane</keyword>
<proteinExistence type="predicted"/>
<organism evidence="5 6">
    <name type="scientific">Natrarchaeobius chitinivorans</name>
    <dbReference type="NCBI Taxonomy" id="1679083"/>
    <lineage>
        <taxon>Archaea</taxon>
        <taxon>Methanobacteriati</taxon>
        <taxon>Methanobacteriota</taxon>
        <taxon>Stenosarchaea group</taxon>
        <taxon>Halobacteria</taxon>
        <taxon>Halobacteriales</taxon>
        <taxon>Natrialbaceae</taxon>
        <taxon>Natrarchaeobius</taxon>
    </lineage>
</organism>
<keyword evidence="3" id="KW-1133">Transmembrane helix</keyword>
<keyword evidence="6" id="KW-1185">Reference proteome</keyword>
<evidence type="ECO:0000256" key="2">
    <source>
        <dbReference type="ARBA" id="ARBA00022692"/>
    </source>
</evidence>
<dbReference type="GO" id="GO:0032259">
    <property type="term" value="P:methylation"/>
    <property type="evidence" value="ECO:0007669"/>
    <property type="project" value="UniProtKB-KW"/>
</dbReference>